<dbReference type="RefSeq" id="WP_186434186.1">
    <property type="nucleotide sequence ID" value="NZ_ML675584.1"/>
</dbReference>
<proteinExistence type="predicted"/>
<dbReference type="SUPFAM" id="SSF57667">
    <property type="entry name" value="beta-beta-alpha zinc fingers"/>
    <property type="match status" value="1"/>
</dbReference>
<feature type="domain" description="C2H2-type" evidence="1">
    <location>
        <begin position="6"/>
        <end position="34"/>
    </location>
</feature>
<dbReference type="Gene3D" id="3.30.160.60">
    <property type="entry name" value="Classic Zinc Finger"/>
    <property type="match status" value="1"/>
</dbReference>
<evidence type="ECO:0000313" key="3">
    <source>
        <dbReference type="Proteomes" id="UP000315289"/>
    </source>
</evidence>
<dbReference type="AlphaFoldDB" id="A0A557SUU0"/>
<dbReference type="SMART" id="SM00355">
    <property type="entry name" value="ZnF_C2H2"/>
    <property type="match status" value="1"/>
</dbReference>
<dbReference type="Proteomes" id="UP000315289">
    <property type="component" value="Unassembled WGS sequence"/>
</dbReference>
<evidence type="ECO:0000313" key="2">
    <source>
        <dbReference type="EMBL" id="TVP40366.1"/>
    </source>
</evidence>
<name>A0A557SUU0_9ARCH</name>
<accession>A0A557SUU0</accession>
<keyword evidence="3" id="KW-1185">Reference proteome</keyword>
<dbReference type="PROSITE" id="PS50157">
    <property type="entry name" value="ZINC_FINGER_C2H2_2"/>
    <property type="match status" value="1"/>
</dbReference>
<protein>
    <recommendedName>
        <fullName evidence="1">C2H2-type domain-containing protein</fullName>
    </recommendedName>
</protein>
<dbReference type="PROSITE" id="PS00028">
    <property type="entry name" value="ZINC_FINGER_C2H2_1"/>
    <property type="match status" value="1"/>
</dbReference>
<dbReference type="EMBL" id="VOAH01000008">
    <property type="protein sequence ID" value="TVP40366.1"/>
    <property type="molecule type" value="Genomic_DNA"/>
</dbReference>
<organism evidence="2 3">
    <name type="scientific">Candidatus Nitrosocosmicus arcticus</name>
    <dbReference type="NCBI Taxonomy" id="2035267"/>
    <lineage>
        <taxon>Archaea</taxon>
        <taxon>Nitrososphaerota</taxon>
        <taxon>Nitrososphaeria</taxon>
        <taxon>Nitrososphaerales</taxon>
        <taxon>Nitrososphaeraceae</taxon>
        <taxon>Candidatus Nitrosocosmicus</taxon>
    </lineage>
</organism>
<dbReference type="InterPro" id="IPR036236">
    <property type="entry name" value="Znf_C2H2_sf"/>
</dbReference>
<sequence>MLENSYQCDTCDKKFSRRSNAKRHIKVVHEGRARAFNKITGKSTVEVLQHPDKSRTGSLPLGMDAGKHIDLLSSDMEEELLSEILEKIRKPFEELESLVADQSEIPKALYLSRQITASFLSSDPVKILQELVNFIRIFKLKIKLVNYISKSDNIDSKKAESFFIETFKTGKYYMNRIKSRTNTV</sequence>
<comment type="caution">
    <text evidence="2">The sequence shown here is derived from an EMBL/GenBank/DDBJ whole genome shotgun (WGS) entry which is preliminary data.</text>
</comment>
<evidence type="ECO:0000259" key="1">
    <source>
        <dbReference type="PROSITE" id="PS50157"/>
    </source>
</evidence>
<gene>
    <name evidence="2" type="ORF">NARC_80094</name>
</gene>
<dbReference type="Pfam" id="PF00096">
    <property type="entry name" value="zf-C2H2"/>
    <property type="match status" value="1"/>
</dbReference>
<reference evidence="2 3" key="1">
    <citation type="journal article" date="2019" name="Front. Microbiol.">
        <title>Ammonia Oxidation by the Arctic Terrestrial Thaumarchaeote Candidatus Nitrosocosmicus arcticus Is Stimulated by Increasing Temperatures.</title>
        <authorList>
            <person name="Alves R.J.E."/>
            <person name="Kerou M."/>
            <person name="Zappe A."/>
            <person name="Bittner R."/>
            <person name="Abby S.S."/>
            <person name="Schmidt H.A."/>
            <person name="Pfeifer K."/>
            <person name="Schleper C."/>
        </authorList>
    </citation>
    <scope>NUCLEOTIDE SEQUENCE [LARGE SCALE GENOMIC DNA]</scope>
    <source>
        <strain evidence="2 3">Kfb</strain>
    </source>
</reference>
<dbReference type="InterPro" id="IPR013087">
    <property type="entry name" value="Znf_C2H2_type"/>
</dbReference>